<dbReference type="AlphaFoldDB" id="A0A8S9RJI7"/>
<dbReference type="Proteomes" id="UP000712600">
    <property type="component" value="Unassembled WGS sequence"/>
</dbReference>
<gene>
    <name evidence="2" type="ORF">F2Q69_00059003</name>
</gene>
<organism evidence="2 3">
    <name type="scientific">Brassica cretica</name>
    <name type="common">Mustard</name>
    <dbReference type="NCBI Taxonomy" id="69181"/>
    <lineage>
        <taxon>Eukaryota</taxon>
        <taxon>Viridiplantae</taxon>
        <taxon>Streptophyta</taxon>
        <taxon>Embryophyta</taxon>
        <taxon>Tracheophyta</taxon>
        <taxon>Spermatophyta</taxon>
        <taxon>Magnoliopsida</taxon>
        <taxon>eudicotyledons</taxon>
        <taxon>Gunneridae</taxon>
        <taxon>Pentapetalae</taxon>
        <taxon>rosids</taxon>
        <taxon>malvids</taxon>
        <taxon>Brassicales</taxon>
        <taxon>Brassicaceae</taxon>
        <taxon>Brassiceae</taxon>
        <taxon>Brassica</taxon>
    </lineage>
</organism>
<name>A0A8S9RJI7_BRACR</name>
<protein>
    <submittedName>
        <fullName evidence="2">Uncharacterized protein</fullName>
    </submittedName>
</protein>
<feature type="region of interest" description="Disordered" evidence="1">
    <location>
        <begin position="1"/>
        <end position="22"/>
    </location>
</feature>
<proteinExistence type="predicted"/>
<accession>A0A8S9RJI7</accession>
<evidence type="ECO:0000256" key="1">
    <source>
        <dbReference type="SAM" id="MobiDB-lite"/>
    </source>
</evidence>
<evidence type="ECO:0000313" key="3">
    <source>
        <dbReference type="Proteomes" id="UP000712600"/>
    </source>
</evidence>
<evidence type="ECO:0000313" key="2">
    <source>
        <dbReference type="EMBL" id="KAF3572861.1"/>
    </source>
</evidence>
<dbReference type="EMBL" id="QGKX02000095">
    <property type="protein sequence ID" value="KAF3572861.1"/>
    <property type="molecule type" value="Genomic_DNA"/>
</dbReference>
<feature type="compositionally biased region" description="Basic and acidic residues" evidence="1">
    <location>
        <begin position="1"/>
        <end position="10"/>
    </location>
</feature>
<comment type="caution">
    <text evidence="2">The sequence shown here is derived from an EMBL/GenBank/DDBJ whole genome shotgun (WGS) entry which is preliminary data.</text>
</comment>
<reference evidence="2" key="1">
    <citation type="submission" date="2019-12" db="EMBL/GenBank/DDBJ databases">
        <title>Genome sequencing and annotation of Brassica cretica.</title>
        <authorList>
            <person name="Studholme D.J."/>
            <person name="Sarris P."/>
        </authorList>
    </citation>
    <scope>NUCLEOTIDE SEQUENCE</scope>
    <source>
        <strain evidence="2">PFS-109/04</strain>
        <tissue evidence="2">Leaf</tissue>
    </source>
</reference>
<sequence>MSGNTKDKIAVRNNAGKTTQEVTAPMANTYANPVVLEQIKNAAANFRHRKCYETSSRFLCLFIKGDDKFYQTP</sequence>